<evidence type="ECO:0000259" key="1">
    <source>
        <dbReference type="Pfam" id="PF00149"/>
    </source>
</evidence>
<accession>A0A4R2K6U2</accession>
<reference evidence="2 3" key="1">
    <citation type="submission" date="2019-03" db="EMBL/GenBank/DDBJ databases">
        <title>Genomic Encyclopedia of Type Strains, Phase IV (KMG-IV): sequencing the most valuable type-strain genomes for metagenomic binning, comparative biology and taxonomic classification.</title>
        <authorList>
            <person name="Goeker M."/>
        </authorList>
    </citation>
    <scope>NUCLEOTIDE SEQUENCE [LARGE SCALE GENOMIC DNA]</scope>
    <source>
        <strain evidence="2 3">DSM 4868</strain>
    </source>
</reference>
<name>A0A4R2K6U2_9RHOB</name>
<protein>
    <submittedName>
        <fullName evidence="2">Calcineurin-like phosphoesterase family protein</fullName>
    </submittedName>
</protein>
<organism evidence="2 3">
    <name type="scientific">Rhodovulum euryhalinum</name>
    <dbReference type="NCBI Taxonomy" id="35805"/>
    <lineage>
        <taxon>Bacteria</taxon>
        <taxon>Pseudomonadati</taxon>
        <taxon>Pseudomonadota</taxon>
        <taxon>Alphaproteobacteria</taxon>
        <taxon>Rhodobacterales</taxon>
        <taxon>Paracoccaceae</taxon>
        <taxon>Rhodovulum</taxon>
    </lineage>
</organism>
<dbReference type="OrthoDB" id="7861377at2"/>
<dbReference type="InterPro" id="IPR029052">
    <property type="entry name" value="Metallo-depent_PP-like"/>
</dbReference>
<evidence type="ECO:0000313" key="3">
    <source>
        <dbReference type="Proteomes" id="UP000295142"/>
    </source>
</evidence>
<feature type="domain" description="Calcineurin-like phosphoesterase" evidence="1">
    <location>
        <begin position="16"/>
        <end position="170"/>
    </location>
</feature>
<gene>
    <name evidence="2" type="ORF">EV655_1199</name>
</gene>
<dbReference type="Pfam" id="PF00149">
    <property type="entry name" value="Metallophos"/>
    <property type="match status" value="1"/>
</dbReference>
<comment type="caution">
    <text evidence="2">The sequence shown here is derived from an EMBL/GenBank/DDBJ whole genome shotgun (WGS) entry which is preliminary data.</text>
</comment>
<keyword evidence="3" id="KW-1185">Reference proteome</keyword>
<dbReference type="AlphaFoldDB" id="A0A4R2K6U2"/>
<sequence length="293" mass="33361">MDPARLISISPGKTALVIPDLHVKNGERQRTLDRLRAISKMIVDLKPDYAIVMGDVGEFANVADWLKVFDGAKAWQDALAFREALKLLRSFVDAENARHRRNRHSERVYEPEAWYLLEGNHEERWRRRSETRGGDGQRGTWGHDLLQVIAEDLGFTWIPLGEYLWLHKIGFAHFQKTGTKRQAAALSTMKNRHRSFFAVHEHTYGLLMDWAADGDRLVVGKLGCFKPPEDTDVTAGEWSGITFLADMRDGQCMPHSWTYDQVLERYGEGDYAEELRTSRALDAGMRSAAAAAF</sequence>
<proteinExistence type="predicted"/>
<dbReference type="Proteomes" id="UP000295142">
    <property type="component" value="Unassembled WGS sequence"/>
</dbReference>
<dbReference type="GO" id="GO:0016787">
    <property type="term" value="F:hydrolase activity"/>
    <property type="evidence" value="ECO:0007669"/>
    <property type="project" value="InterPro"/>
</dbReference>
<dbReference type="RefSeq" id="WP_132546566.1">
    <property type="nucleotide sequence ID" value="NZ_SLWW01000019.1"/>
</dbReference>
<dbReference type="SUPFAM" id="SSF56300">
    <property type="entry name" value="Metallo-dependent phosphatases"/>
    <property type="match status" value="1"/>
</dbReference>
<dbReference type="EMBL" id="SLWW01000019">
    <property type="protein sequence ID" value="TCO69013.1"/>
    <property type="molecule type" value="Genomic_DNA"/>
</dbReference>
<evidence type="ECO:0000313" key="2">
    <source>
        <dbReference type="EMBL" id="TCO69013.1"/>
    </source>
</evidence>
<dbReference type="InterPro" id="IPR004843">
    <property type="entry name" value="Calcineurin-like_PHP"/>
</dbReference>